<proteinExistence type="inferred from homology"/>
<dbReference type="PRINTS" id="PR00039">
    <property type="entry name" value="HTHLYSR"/>
</dbReference>
<protein>
    <submittedName>
        <fullName evidence="6">DNA-binding transcriptional regulator, LysR family</fullName>
    </submittedName>
</protein>
<dbReference type="InterPro" id="IPR036390">
    <property type="entry name" value="WH_DNA-bd_sf"/>
</dbReference>
<dbReference type="Gene3D" id="3.40.190.290">
    <property type="match status" value="1"/>
</dbReference>
<dbReference type="FunFam" id="1.10.10.10:FF:000001">
    <property type="entry name" value="LysR family transcriptional regulator"/>
    <property type="match status" value="1"/>
</dbReference>
<dbReference type="SUPFAM" id="SSF46785">
    <property type="entry name" value="Winged helix' DNA-binding domain"/>
    <property type="match status" value="1"/>
</dbReference>
<dbReference type="NCBIfam" id="NF040786">
    <property type="entry name" value="LysR_Sec_metab"/>
    <property type="match status" value="1"/>
</dbReference>
<dbReference type="GO" id="GO:0003700">
    <property type="term" value="F:DNA-binding transcription factor activity"/>
    <property type="evidence" value="ECO:0007669"/>
    <property type="project" value="InterPro"/>
</dbReference>
<dbReference type="PANTHER" id="PTHR30126:SF64">
    <property type="entry name" value="HTH-TYPE TRANSCRIPTIONAL REGULATOR CITR"/>
    <property type="match status" value="1"/>
</dbReference>
<dbReference type="Pfam" id="PF00126">
    <property type="entry name" value="HTH_1"/>
    <property type="match status" value="1"/>
</dbReference>
<evidence type="ECO:0000313" key="6">
    <source>
        <dbReference type="EMBL" id="SHG99911.1"/>
    </source>
</evidence>
<organism evidence="6 7">
    <name type="scientific">Tepidibacter thalassicus DSM 15285</name>
    <dbReference type="NCBI Taxonomy" id="1123350"/>
    <lineage>
        <taxon>Bacteria</taxon>
        <taxon>Bacillati</taxon>
        <taxon>Bacillota</taxon>
        <taxon>Clostridia</taxon>
        <taxon>Peptostreptococcales</taxon>
        <taxon>Peptostreptococcaceae</taxon>
        <taxon>Tepidibacter</taxon>
    </lineage>
</organism>
<comment type="similarity">
    <text evidence="1">Belongs to the LysR transcriptional regulatory family.</text>
</comment>
<dbReference type="PANTHER" id="PTHR30126">
    <property type="entry name" value="HTH-TYPE TRANSCRIPTIONAL REGULATOR"/>
    <property type="match status" value="1"/>
</dbReference>
<gene>
    <name evidence="6" type="ORF">SAMN02744040_00427</name>
</gene>
<dbReference type="InterPro" id="IPR036388">
    <property type="entry name" value="WH-like_DNA-bd_sf"/>
</dbReference>
<evidence type="ECO:0000313" key="7">
    <source>
        <dbReference type="Proteomes" id="UP000242520"/>
    </source>
</evidence>
<keyword evidence="3 6" id="KW-0238">DNA-binding</keyword>
<dbReference type="Pfam" id="PF03466">
    <property type="entry name" value="LysR_substrate"/>
    <property type="match status" value="1"/>
</dbReference>
<reference evidence="7" key="1">
    <citation type="submission" date="2016-11" db="EMBL/GenBank/DDBJ databases">
        <authorList>
            <person name="Varghese N."/>
            <person name="Submissions S."/>
        </authorList>
    </citation>
    <scope>NUCLEOTIDE SEQUENCE [LARGE SCALE GENOMIC DNA]</scope>
    <source>
        <strain evidence="7">DSM 15285</strain>
    </source>
</reference>
<dbReference type="SUPFAM" id="SSF53850">
    <property type="entry name" value="Periplasmic binding protein-like II"/>
    <property type="match status" value="1"/>
</dbReference>
<evidence type="ECO:0000256" key="3">
    <source>
        <dbReference type="ARBA" id="ARBA00023125"/>
    </source>
</evidence>
<feature type="domain" description="HTH lysR-type" evidence="5">
    <location>
        <begin position="1"/>
        <end position="58"/>
    </location>
</feature>
<dbReference type="InterPro" id="IPR000847">
    <property type="entry name" value="LysR_HTH_N"/>
</dbReference>
<dbReference type="AlphaFoldDB" id="A0A1M5PDR3"/>
<dbReference type="EMBL" id="FQXH01000006">
    <property type="protein sequence ID" value="SHG99911.1"/>
    <property type="molecule type" value="Genomic_DNA"/>
</dbReference>
<evidence type="ECO:0000256" key="1">
    <source>
        <dbReference type="ARBA" id="ARBA00009437"/>
    </source>
</evidence>
<keyword evidence="2" id="KW-0805">Transcription regulation</keyword>
<keyword evidence="4" id="KW-0804">Transcription</keyword>
<dbReference type="PROSITE" id="PS50931">
    <property type="entry name" value="HTH_LYSR"/>
    <property type="match status" value="1"/>
</dbReference>
<keyword evidence="7" id="KW-1185">Reference proteome</keyword>
<dbReference type="RefSeq" id="WP_072723235.1">
    <property type="nucleotide sequence ID" value="NZ_FQXH01000006.1"/>
</dbReference>
<dbReference type="GO" id="GO:0000976">
    <property type="term" value="F:transcription cis-regulatory region binding"/>
    <property type="evidence" value="ECO:0007669"/>
    <property type="project" value="TreeGrafter"/>
</dbReference>
<accession>A0A1M5PDR3</accession>
<evidence type="ECO:0000256" key="2">
    <source>
        <dbReference type="ARBA" id="ARBA00023015"/>
    </source>
</evidence>
<dbReference type="Gene3D" id="1.10.10.10">
    <property type="entry name" value="Winged helix-like DNA-binding domain superfamily/Winged helix DNA-binding domain"/>
    <property type="match status" value="1"/>
</dbReference>
<dbReference type="InterPro" id="IPR005119">
    <property type="entry name" value="LysR_subst-bd"/>
</dbReference>
<dbReference type="InterPro" id="IPR047788">
    <property type="entry name" value="LysR-like_Sec_metab"/>
</dbReference>
<evidence type="ECO:0000256" key="4">
    <source>
        <dbReference type="ARBA" id="ARBA00023163"/>
    </source>
</evidence>
<dbReference type="Proteomes" id="UP000242520">
    <property type="component" value="Unassembled WGS sequence"/>
</dbReference>
<name>A0A1M5PDR3_9FIRM</name>
<sequence>MDFKQLETFIVIAKHKSFSKAAKELFLTQPTISNHIQNLEKELGTILINRNNKNITLTKPGEILYTHALEILNSRKKALYDLKKYEGKIEGVIELASSSIPETYILPKIIKSFTAKFSDVKFTISHYDSQDAIEEILNEKIHFGFVGTKIPNPQIEYIDLIEDELVLITPYDYNIIPSSNDYISIKSIKNKNLIMRKEGSGTRDIIIKNLKKNNLTLNYFNIIALVESNEAIKEMVRAGLGFSIVSSKSITDYVNCNILKSYKIKELNLKRNFYFTYSKKRIPTPLEKKFIDHVLDFFNKHQ</sequence>
<dbReference type="STRING" id="1123350.SAMN02744040_00427"/>
<dbReference type="OrthoDB" id="9785745at2"/>
<evidence type="ECO:0000259" key="5">
    <source>
        <dbReference type="PROSITE" id="PS50931"/>
    </source>
</evidence>